<dbReference type="EMBL" id="CP069811">
    <property type="protein sequence ID" value="QRQ92184.1"/>
    <property type="molecule type" value="Genomic_DNA"/>
</dbReference>
<evidence type="ECO:0000313" key="5">
    <source>
        <dbReference type="Proteomes" id="UP000623307"/>
    </source>
</evidence>
<evidence type="ECO:0000256" key="1">
    <source>
        <dbReference type="SAM" id="MobiDB-lite"/>
    </source>
</evidence>
<accession>A0A375GB69</accession>
<name>A0A375GB69_9BURK</name>
<reference evidence="4" key="1">
    <citation type="submission" date="2018-01" db="EMBL/GenBank/DDBJ databases">
        <authorList>
            <person name="Clerissi C."/>
        </authorList>
    </citation>
    <scope>NUCLEOTIDE SEQUENCE</scope>
    <source>
        <strain evidence="4">Cupriavidus oxalaticus LMG 2235</strain>
    </source>
</reference>
<dbReference type="Proteomes" id="UP000256862">
    <property type="component" value="Plasmid CO2235_mp"/>
</dbReference>
<feature type="chain" id="PRO_5017003979" evidence="2">
    <location>
        <begin position="30"/>
        <end position="358"/>
    </location>
</feature>
<evidence type="ECO:0000256" key="2">
    <source>
        <dbReference type="SAM" id="SignalP"/>
    </source>
</evidence>
<proteinExistence type="predicted"/>
<keyword evidence="5" id="KW-1185">Reference proteome</keyword>
<organism evidence="4">
    <name type="scientific">Cupriavidus oxalaticus</name>
    <dbReference type="NCBI Taxonomy" id="96344"/>
    <lineage>
        <taxon>Bacteria</taxon>
        <taxon>Pseudomonadati</taxon>
        <taxon>Pseudomonadota</taxon>
        <taxon>Betaproteobacteria</taxon>
        <taxon>Burkholderiales</taxon>
        <taxon>Burkholderiaceae</taxon>
        <taxon>Cupriavidus</taxon>
    </lineage>
</organism>
<dbReference type="EMBL" id="OGUS01000134">
    <property type="protein sequence ID" value="SPC19148.1"/>
    <property type="molecule type" value="Genomic_DNA"/>
</dbReference>
<dbReference type="AlphaFoldDB" id="A0A375GB69"/>
<reference evidence="3 5" key="2">
    <citation type="submission" date="2021-02" db="EMBL/GenBank/DDBJ databases">
        <title>Complete Genome Sequence of Cupriavidus oxalaticus Strain Ox1, a Soil Oxalate-Degrading Species.</title>
        <authorList>
            <person name="Palmieri F."/>
            <person name="Udriet P."/>
            <person name="Deuasquier M."/>
            <person name="Beaudoing E."/>
            <person name="Johnson S.L."/>
            <person name="Davenport K.W."/>
            <person name="Chain P.S."/>
            <person name="Bindschedler S."/>
            <person name="Junier P."/>
        </authorList>
    </citation>
    <scope>NUCLEOTIDE SEQUENCE [LARGE SCALE GENOMIC DNA]</scope>
    <source>
        <strain evidence="3 5">Ox1</strain>
    </source>
</reference>
<dbReference type="RefSeq" id="WP_174544873.1">
    <property type="nucleotide sequence ID" value="NZ_CP069809.1"/>
</dbReference>
<evidence type="ECO:0000313" key="4">
    <source>
        <dbReference type="EMBL" id="SPC19148.1"/>
    </source>
</evidence>
<feature type="signal peptide" evidence="2">
    <location>
        <begin position="1"/>
        <end position="29"/>
    </location>
</feature>
<dbReference type="Proteomes" id="UP000623307">
    <property type="component" value="Chromosome 1"/>
</dbReference>
<keyword evidence="2" id="KW-0732">Signal</keyword>
<protein>
    <submittedName>
        <fullName evidence="4">Uncharacterized protein</fullName>
    </submittedName>
</protein>
<feature type="region of interest" description="Disordered" evidence="1">
    <location>
        <begin position="323"/>
        <end position="358"/>
    </location>
</feature>
<evidence type="ECO:0000313" key="3">
    <source>
        <dbReference type="EMBL" id="QRQ92184.1"/>
    </source>
</evidence>
<sequence length="358" mass="39352">MTTLRFLALAAIIATFHALAPGAVRSASAAPVLVEVRNFTTPTQCTEEDNVSFVMSSPAIQRFRVEALHPPYLDKVRGSRFPPPDFSNCDFDENTPRTDPGRRFAPRKVRIYDGPDFAIEGNTYETFWRSQSVPVAVGGSVYDEFHLLQFYVKYPYAGKLRETQVLVLYPPDGYWRAKPLPATHASSNAYGSSFLIGPITEAGRPVVEIADIDIDPKGRTIRLRFIAGGEASVRLIEVSRERTALDVEFKPGYRPASVSAAGGMSGFAMLRSMYVAEDNADMSRVEWRDAAGRPHHTSVADTAVLQARSVRFGRVVPSRHNPDAPDIRFDAFDGPLAPLDPLEPLDPLDPLSQGSAGQ</sequence>
<gene>
    <name evidence="4" type="ORF">CO2235_MP110010</name>
    <name evidence="3" type="ORF">JTE92_04550</name>
</gene>
<dbReference type="GeneID" id="303488774"/>